<evidence type="ECO:0000313" key="1">
    <source>
        <dbReference type="EMBL" id="MBD2255040.1"/>
    </source>
</evidence>
<protein>
    <submittedName>
        <fullName evidence="1">Uncharacterized protein</fullName>
    </submittedName>
</protein>
<reference evidence="1 2" key="1">
    <citation type="journal article" date="2020" name="ISME J.">
        <title>Comparative genomics reveals insights into cyanobacterial evolution and habitat adaptation.</title>
        <authorList>
            <person name="Chen M.Y."/>
            <person name="Teng W.K."/>
            <person name="Zhao L."/>
            <person name="Hu C.X."/>
            <person name="Zhou Y.K."/>
            <person name="Han B.P."/>
            <person name="Song L.R."/>
            <person name="Shu W.S."/>
        </authorList>
    </citation>
    <scope>NUCLEOTIDE SEQUENCE [LARGE SCALE GENOMIC DNA]</scope>
    <source>
        <strain evidence="1 2">FACHB-3921</strain>
    </source>
</reference>
<organism evidence="1 2">
    <name type="scientific">Nostoc parmelioides FACHB-3921</name>
    <dbReference type="NCBI Taxonomy" id="2692909"/>
    <lineage>
        <taxon>Bacteria</taxon>
        <taxon>Bacillati</taxon>
        <taxon>Cyanobacteriota</taxon>
        <taxon>Cyanophyceae</taxon>
        <taxon>Nostocales</taxon>
        <taxon>Nostocaceae</taxon>
        <taxon>Nostoc</taxon>
    </lineage>
</organism>
<name>A0ABR8BQ46_9NOSO</name>
<dbReference type="RefSeq" id="WP_190571650.1">
    <property type="nucleotide sequence ID" value="NZ_JACJQL010000075.1"/>
</dbReference>
<comment type="caution">
    <text evidence="1">The sequence shown here is derived from an EMBL/GenBank/DDBJ whole genome shotgun (WGS) entry which is preliminary data.</text>
</comment>
<keyword evidence="2" id="KW-1185">Reference proteome</keyword>
<proteinExistence type="predicted"/>
<accession>A0ABR8BQ46</accession>
<sequence>MYTANTFIASGWETPAEEAMVRSRMIEQRSLNSSRKYVTSKILAILS</sequence>
<gene>
    <name evidence="1" type="ORF">H6G14_27840</name>
</gene>
<dbReference type="Proteomes" id="UP000621307">
    <property type="component" value="Unassembled WGS sequence"/>
</dbReference>
<dbReference type="EMBL" id="JACJQL010000075">
    <property type="protein sequence ID" value="MBD2255040.1"/>
    <property type="molecule type" value="Genomic_DNA"/>
</dbReference>
<evidence type="ECO:0000313" key="2">
    <source>
        <dbReference type="Proteomes" id="UP000621307"/>
    </source>
</evidence>